<comment type="caution">
    <text evidence="3">The sequence shown here is derived from an EMBL/GenBank/DDBJ whole genome shotgun (WGS) entry which is preliminary data.</text>
</comment>
<evidence type="ECO:0000313" key="3">
    <source>
        <dbReference type="EMBL" id="KAK6737701.1"/>
    </source>
</evidence>
<reference evidence="3 4" key="1">
    <citation type="submission" date="2023-08" db="EMBL/GenBank/DDBJ databases">
        <title>A Necator americanus chromosomal reference genome.</title>
        <authorList>
            <person name="Ilik V."/>
            <person name="Petrzelkova K.J."/>
            <person name="Pardy F."/>
            <person name="Fuh T."/>
            <person name="Niatou-Singa F.S."/>
            <person name="Gouil Q."/>
            <person name="Baker L."/>
            <person name="Ritchie M.E."/>
            <person name="Jex A.R."/>
            <person name="Gazzola D."/>
            <person name="Li H."/>
            <person name="Toshio Fujiwara R."/>
            <person name="Zhan B."/>
            <person name="Aroian R.V."/>
            <person name="Pafco B."/>
            <person name="Schwarz E.M."/>
        </authorList>
    </citation>
    <scope>NUCLEOTIDE SEQUENCE [LARGE SCALE GENOMIC DNA]</scope>
    <source>
        <strain evidence="3 4">Aroian</strain>
        <tissue evidence="3">Whole animal</tissue>
    </source>
</reference>
<feature type="region of interest" description="Disordered" evidence="1">
    <location>
        <begin position="108"/>
        <end position="128"/>
    </location>
</feature>
<evidence type="ECO:0000256" key="1">
    <source>
        <dbReference type="SAM" id="MobiDB-lite"/>
    </source>
</evidence>
<evidence type="ECO:0000256" key="2">
    <source>
        <dbReference type="SAM" id="SignalP"/>
    </source>
</evidence>
<proteinExistence type="predicted"/>
<dbReference type="Proteomes" id="UP001303046">
    <property type="component" value="Unassembled WGS sequence"/>
</dbReference>
<sequence>MRCCACLGLFLFCLFLLSTYSHARVIMDSSMPVKRRMVIRVPFMQNPDSEQLNRIFHTSFTDQKRKKQHNDNSIDFRHGLPVSAEPGLTHDILVSRTSVRPKAYNQVTGRYKGGGLESPPTNKLHMSTPGEQKFSQKLMGLEACNLPMGFKILLHVTAIEKSLLIPEESLVR</sequence>
<name>A0ABR1CII0_NECAM</name>
<feature type="signal peptide" evidence="2">
    <location>
        <begin position="1"/>
        <end position="23"/>
    </location>
</feature>
<feature type="compositionally biased region" description="Polar residues" evidence="1">
    <location>
        <begin position="119"/>
        <end position="128"/>
    </location>
</feature>
<organism evidence="3 4">
    <name type="scientific">Necator americanus</name>
    <name type="common">Human hookworm</name>
    <dbReference type="NCBI Taxonomy" id="51031"/>
    <lineage>
        <taxon>Eukaryota</taxon>
        <taxon>Metazoa</taxon>
        <taxon>Ecdysozoa</taxon>
        <taxon>Nematoda</taxon>
        <taxon>Chromadorea</taxon>
        <taxon>Rhabditida</taxon>
        <taxon>Rhabditina</taxon>
        <taxon>Rhabditomorpha</taxon>
        <taxon>Strongyloidea</taxon>
        <taxon>Ancylostomatidae</taxon>
        <taxon>Bunostominae</taxon>
        <taxon>Necator</taxon>
    </lineage>
</organism>
<protein>
    <submittedName>
        <fullName evidence="3">Uncharacterized protein</fullName>
    </submittedName>
</protein>
<keyword evidence="2" id="KW-0732">Signal</keyword>
<dbReference type="EMBL" id="JAVFWL010000002">
    <property type="protein sequence ID" value="KAK6737701.1"/>
    <property type="molecule type" value="Genomic_DNA"/>
</dbReference>
<feature type="chain" id="PRO_5047403345" evidence="2">
    <location>
        <begin position="24"/>
        <end position="172"/>
    </location>
</feature>
<accession>A0ABR1CII0</accession>
<gene>
    <name evidence="3" type="primary">Necator_chrII.g7839</name>
    <name evidence="3" type="ORF">RB195_020045</name>
</gene>
<evidence type="ECO:0000313" key="4">
    <source>
        <dbReference type="Proteomes" id="UP001303046"/>
    </source>
</evidence>
<keyword evidence="4" id="KW-1185">Reference proteome</keyword>